<gene>
    <name evidence="4" type="ORF">S12H4_23030</name>
</gene>
<dbReference type="GO" id="GO:0016301">
    <property type="term" value="F:kinase activity"/>
    <property type="evidence" value="ECO:0007669"/>
    <property type="project" value="UniProtKB-KW"/>
</dbReference>
<dbReference type="GO" id="GO:0005975">
    <property type="term" value="P:carbohydrate metabolic process"/>
    <property type="evidence" value="ECO:0007669"/>
    <property type="project" value="InterPro"/>
</dbReference>
<organism evidence="4">
    <name type="scientific">marine sediment metagenome</name>
    <dbReference type="NCBI Taxonomy" id="412755"/>
    <lineage>
        <taxon>unclassified sequences</taxon>
        <taxon>metagenomes</taxon>
        <taxon>ecological metagenomes</taxon>
    </lineage>
</organism>
<evidence type="ECO:0000256" key="2">
    <source>
        <dbReference type="ARBA" id="ARBA00022777"/>
    </source>
</evidence>
<dbReference type="Gene3D" id="3.30.420.40">
    <property type="match status" value="1"/>
</dbReference>
<keyword evidence="1" id="KW-0808">Transferase</keyword>
<keyword evidence="2" id="KW-0418">Kinase</keyword>
<reference evidence="4" key="1">
    <citation type="journal article" date="2014" name="Front. Microbiol.">
        <title>High frequency of phylogenetically diverse reductive dehalogenase-homologous genes in deep subseafloor sedimentary metagenomes.</title>
        <authorList>
            <person name="Kawai M."/>
            <person name="Futagami T."/>
            <person name="Toyoda A."/>
            <person name="Takaki Y."/>
            <person name="Nishi S."/>
            <person name="Hori S."/>
            <person name="Arai W."/>
            <person name="Tsubouchi T."/>
            <person name="Morono Y."/>
            <person name="Uchiyama I."/>
            <person name="Ito T."/>
            <person name="Fujiyama A."/>
            <person name="Inagaki F."/>
            <person name="Takami H."/>
        </authorList>
    </citation>
    <scope>NUCLEOTIDE SEQUENCE</scope>
    <source>
        <strain evidence="4">Expedition CK06-06</strain>
    </source>
</reference>
<dbReference type="InterPro" id="IPR018484">
    <property type="entry name" value="FGGY_N"/>
</dbReference>
<protein>
    <recommendedName>
        <fullName evidence="3">Carbohydrate kinase FGGY N-terminal domain-containing protein</fullName>
    </recommendedName>
</protein>
<evidence type="ECO:0000259" key="3">
    <source>
        <dbReference type="Pfam" id="PF00370"/>
    </source>
</evidence>
<dbReference type="PANTHER" id="PTHR43095">
    <property type="entry name" value="SUGAR KINASE"/>
    <property type="match status" value="1"/>
</dbReference>
<dbReference type="Pfam" id="PF00370">
    <property type="entry name" value="FGGY_N"/>
    <property type="match status" value="1"/>
</dbReference>
<evidence type="ECO:0000313" key="4">
    <source>
        <dbReference type="EMBL" id="GAI80844.1"/>
    </source>
</evidence>
<comment type="caution">
    <text evidence="4">The sequence shown here is derived from an EMBL/GenBank/DDBJ whole genome shotgun (WGS) entry which is preliminary data.</text>
</comment>
<dbReference type="InterPro" id="IPR043129">
    <property type="entry name" value="ATPase_NBD"/>
</dbReference>
<feature type="domain" description="Carbohydrate kinase FGGY N-terminal" evidence="3">
    <location>
        <begin position="3"/>
        <end position="107"/>
    </location>
</feature>
<sequence length="108" mass="12283">MKYFLGIDYGTGGAKACLVNDEMDVVSYSFREYEIITQKPGWSEHDPDNYWDLTQVLIKECLRKAKIKSKDIASIATSSALPVMVMLDDKGQTINNAYNLLDRRAKKE</sequence>
<dbReference type="EMBL" id="BARW01012142">
    <property type="protein sequence ID" value="GAI80844.1"/>
    <property type="molecule type" value="Genomic_DNA"/>
</dbReference>
<dbReference type="SUPFAM" id="SSF53067">
    <property type="entry name" value="Actin-like ATPase domain"/>
    <property type="match status" value="1"/>
</dbReference>
<dbReference type="AlphaFoldDB" id="X1TLB9"/>
<name>X1TLB9_9ZZZZ</name>
<dbReference type="InterPro" id="IPR050406">
    <property type="entry name" value="FGGY_Carb_Kinase"/>
</dbReference>
<feature type="non-terminal residue" evidence="4">
    <location>
        <position position="108"/>
    </location>
</feature>
<dbReference type="PANTHER" id="PTHR43095:SF5">
    <property type="entry name" value="XYLULOSE KINASE"/>
    <property type="match status" value="1"/>
</dbReference>
<evidence type="ECO:0000256" key="1">
    <source>
        <dbReference type="ARBA" id="ARBA00022679"/>
    </source>
</evidence>
<accession>X1TLB9</accession>
<proteinExistence type="predicted"/>